<sequence>MQDHTSPGKSGLPKAHAACALICFAGAVASGLDWPTPAPQHASVMMPALVIWGIAVVYQFLLAAGHLRTSILDHQHLFGSSHYERQSDVGWMVANVVVLVVVALFFAQQSNSIPILTGQTTTLVALFVTSAISLVIWGIRWKITPRKSKAAS</sequence>
<protein>
    <submittedName>
        <fullName evidence="2">Uncharacterized protein</fullName>
    </submittedName>
</protein>
<dbReference type="AlphaFoldDB" id="A0A518C1T0"/>
<dbReference type="EMBL" id="CP036289">
    <property type="protein sequence ID" value="QDU73180.1"/>
    <property type="molecule type" value="Genomic_DNA"/>
</dbReference>
<reference evidence="3" key="1">
    <citation type="submission" date="2019-02" db="EMBL/GenBank/DDBJ databases">
        <title>Deep-cultivation of Planctomycetes and their phenomic and genomic characterization uncovers novel biology.</title>
        <authorList>
            <person name="Wiegand S."/>
            <person name="Jogler M."/>
            <person name="Boedeker C."/>
            <person name="Pinto D."/>
            <person name="Vollmers J."/>
            <person name="Rivas-Marin E."/>
            <person name="Kohn T."/>
            <person name="Peeters S.H."/>
            <person name="Heuer A."/>
            <person name="Rast P."/>
            <person name="Oberbeckmann S."/>
            <person name="Bunk B."/>
            <person name="Jeske O."/>
            <person name="Meyerdierks A."/>
            <person name="Storesund J.E."/>
            <person name="Kallscheuer N."/>
            <person name="Luecker S."/>
            <person name="Lage O.M."/>
            <person name="Pohl T."/>
            <person name="Merkel B.J."/>
            <person name="Hornburger P."/>
            <person name="Mueller R.-W."/>
            <person name="Bruemmer F."/>
            <person name="Labrenz M."/>
            <person name="Spormann A.M."/>
            <person name="Op den Camp H."/>
            <person name="Overmann J."/>
            <person name="Amann R."/>
            <person name="Jetten M.S.M."/>
            <person name="Mascher T."/>
            <person name="Medema M.H."/>
            <person name="Devos D.P."/>
            <person name="Kaster A.-K."/>
            <person name="Ovreas L."/>
            <person name="Rohde M."/>
            <person name="Galperin M.Y."/>
            <person name="Jogler C."/>
        </authorList>
    </citation>
    <scope>NUCLEOTIDE SEQUENCE [LARGE SCALE GENOMIC DNA]</scope>
    <source>
        <strain evidence="3">Pan97</strain>
    </source>
</reference>
<keyword evidence="1" id="KW-1133">Transmembrane helix</keyword>
<evidence type="ECO:0000313" key="3">
    <source>
        <dbReference type="Proteomes" id="UP000318626"/>
    </source>
</evidence>
<evidence type="ECO:0000256" key="1">
    <source>
        <dbReference type="SAM" id="Phobius"/>
    </source>
</evidence>
<feature type="transmembrane region" description="Helical" evidence="1">
    <location>
        <begin position="88"/>
        <end position="107"/>
    </location>
</feature>
<evidence type="ECO:0000313" key="2">
    <source>
        <dbReference type="EMBL" id="QDU73180.1"/>
    </source>
</evidence>
<feature type="transmembrane region" description="Helical" evidence="1">
    <location>
        <begin position="12"/>
        <end position="32"/>
    </location>
</feature>
<feature type="transmembrane region" description="Helical" evidence="1">
    <location>
        <begin position="44"/>
        <end position="67"/>
    </location>
</feature>
<keyword evidence="1" id="KW-0812">Transmembrane</keyword>
<feature type="transmembrane region" description="Helical" evidence="1">
    <location>
        <begin position="113"/>
        <end position="139"/>
    </location>
</feature>
<organism evidence="2 3">
    <name type="scientific">Bremerella volcania</name>
    <dbReference type="NCBI Taxonomy" id="2527984"/>
    <lineage>
        <taxon>Bacteria</taxon>
        <taxon>Pseudomonadati</taxon>
        <taxon>Planctomycetota</taxon>
        <taxon>Planctomycetia</taxon>
        <taxon>Pirellulales</taxon>
        <taxon>Pirellulaceae</taxon>
        <taxon>Bremerella</taxon>
    </lineage>
</organism>
<proteinExistence type="predicted"/>
<accession>A0A518C1T0</accession>
<keyword evidence="1" id="KW-0472">Membrane</keyword>
<name>A0A518C1T0_9BACT</name>
<keyword evidence="3" id="KW-1185">Reference proteome</keyword>
<dbReference type="KEGG" id="bvo:Pan97_01470"/>
<gene>
    <name evidence="2" type="ORF">Pan97_01470</name>
</gene>
<dbReference type="Proteomes" id="UP000318626">
    <property type="component" value="Chromosome"/>
</dbReference>